<name>A0ACB8RM05_9AGAM</name>
<dbReference type="EMBL" id="MU275976">
    <property type="protein sequence ID" value="KAI0044640.1"/>
    <property type="molecule type" value="Genomic_DNA"/>
</dbReference>
<proteinExistence type="predicted"/>
<dbReference type="Proteomes" id="UP000814033">
    <property type="component" value="Unassembled WGS sequence"/>
</dbReference>
<evidence type="ECO:0000313" key="2">
    <source>
        <dbReference type="Proteomes" id="UP000814033"/>
    </source>
</evidence>
<evidence type="ECO:0000313" key="1">
    <source>
        <dbReference type="EMBL" id="KAI0044640.1"/>
    </source>
</evidence>
<reference evidence="1" key="1">
    <citation type="submission" date="2021-02" db="EMBL/GenBank/DDBJ databases">
        <authorList>
            <consortium name="DOE Joint Genome Institute"/>
            <person name="Ahrendt S."/>
            <person name="Looney B.P."/>
            <person name="Miyauchi S."/>
            <person name="Morin E."/>
            <person name="Drula E."/>
            <person name="Courty P.E."/>
            <person name="Chicoki N."/>
            <person name="Fauchery L."/>
            <person name="Kohler A."/>
            <person name="Kuo A."/>
            <person name="Labutti K."/>
            <person name="Pangilinan J."/>
            <person name="Lipzen A."/>
            <person name="Riley R."/>
            <person name="Andreopoulos W."/>
            <person name="He G."/>
            <person name="Johnson J."/>
            <person name="Barry K.W."/>
            <person name="Grigoriev I.V."/>
            <person name="Nagy L."/>
            <person name="Hibbett D."/>
            <person name="Henrissat B."/>
            <person name="Matheny P.B."/>
            <person name="Labbe J."/>
            <person name="Martin F."/>
        </authorList>
    </citation>
    <scope>NUCLEOTIDE SEQUENCE</scope>
    <source>
        <strain evidence="1">FP105234-sp</strain>
    </source>
</reference>
<gene>
    <name evidence="1" type="ORF">FA95DRAFT_230568</name>
</gene>
<keyword evidence="2" id="KW-1185">Reference proteome</keyword>
<reference evidence="1" key="2">
    <citation type="journal article" date="2022" name="New Phytol.">
        <title>Evolutionary transition to the ectomycorrhizal habit in the genomes of a hyperdiverse lineage of mushroom-forming fungi.</title>
        <authorList>
            <person name="Looney B."/>
            <person name="Miyauchi S."/>
            <person name="Morin E."/>
            <person name="Drula E."/>
            <person name="Courty P.E."/>
            <person name="Kohler A."/>
            <person name="Kuo A."/>
            <person name="LaButti K."/>
            <person name="Pangilinan J."/>
            <person name="Lipzen A."/>
            <person name="Riley R."/>
            <person name="Andreopoulos W."/>
            <person name="He G."/>
            <person name="Johnson J."/>
            <person name="Nolan M."/>
            <person name="Tritt A."/>
            <person name="Barry K.W."/>
            <person name="Grigoriev I.V."/>
            <person name="Nagy L.G."/>
            <person name="Hibbett D."/>
            <person name="Henrissat B."/>
            <person name="Matheny P.B."/>
            <person name="Labbe J."/>
            <person name="Martin F.M."/>
        </authorList>
    </citation>
    <scope>NUCLEOTIDE SEQUENCE</scope>
    <source>
        <strain evidence="1">FP105234-sp</strain>
    </source>
</reference>
<accession>A0ACB8RM05</accession>
<sequence length="97" mass="11293">MRAWARPGRLLELCAVVNSDWLTLDGGARASAGRRDFQWQGRRKMGEDGGGRKGSRQTRRKRYIYAPILSFSHGVIWGTTRCKSQTWETRRRVVWLR</sequence>
<comment type="caution">
    <text evidence="1">The sequence shown here is derived from an EMBL/GenBank/DDBJ whole genome shotgun (WGS) entry which is preliminary data.</text>
</comment>
<protein>
    <submittedName>
        <fullName evidence="1">Uncharacterized protein</fullName>
    </submittedName>
</protein>
<organism evidence="1 2">
    <name type="scientific">Auriscalpium vulgare</name>
    <dbReference type="NCBI Taxonomy" id="40419"/>
    <lineage>
        <taxon>Eukaryota</taxon>
        <taxon>Fungi</taxon>
        <taxon>Dikarya</taxon>
        <taxon>Basidiomycota</taxon>
        <taxon>Agaricomycotina</taxon>
        <taxon>Agaricomycetes</taxon>
        <taxon>Russulales</taxon>
        <taxon>Auriscalpiaceae</taxon>
        <taxon>Auriscalpium</taxon>
    </lineage>
</organism>